<gene>
    <name evidence="2" type="ORF">CQA66_02650</name>
</gene>
<dbReference type="InterPro" id="IPR008407">
    <property type="entry name" value="Brnchd-chn_aa_trnsp_AzlD"/>
</dbReference>
<name>A0A3D8J8G1_9HELI</name>
<evidence type="ECO:0000313" key="3">
    <source>
        <dbReference type="Proteomes" id="UP000256424"/>
    </source>
</evidence>
<dbReference type="Pfam" id="PF05437">
    <property type="entry name" value="AzlD"/>
    <property type="match status" value="1"/>
</dbReference>
<keyword evidence="1" id="KW-0812">Transmembrane</keyword>
<evidence type="ECO:0008006" key="4">
    <source>
        <dbReference type="Google" id="ProtNLM"/>
    </source>
</evidence>
<accession>A0A3D8J8G1</accession>
<dbReference type="RefSeq" id="WP_104762710.1">
    <property type="nucleotide sequence ID" value="NZ_FZPM01000006.1"/>
</dbReference>
<dbReference type="AlphaFoldDB" id="A0A3D8J8G1"/>
<proteinExistence type="predicted"/>
<evidence type="ECO:0000256" key="1">
    <source>
        <dbReference type="SAM" id="Phobius"/>
    </source>
</evidence>
<dbReference type="EMBL" id="NXLW01000003">
    <property type="protein sequence ID" value="RDU73141.1"/>
    <property type="molecule type" value="Genomic_DNA"/>
</dbReference>
<feature type="transmembrane region" description="Helical" evidence="1">
    <location>
        <begin position="6"/>
        <end position="25"/>
    </location>
</feature>
<keyword evidence="1" id="KW-0472">Membrane</keyword>
<dbReference type="OrthoDB" id="88349at2"/>
<evidence type="ECO:0000313" key="2">
    <source>
        <dbReference type="EMBL" id="RDU73141.1"/>
    </source>
</evidence>
<keyword evidence="3" id="KW-1185">Reference proteome</keyword>
<organism evidence="2 3">
    <name type="scientific">Helicobacter aurati</name>
    <dbReference type="NCBI Taxonomy" id="137778"/>
    <lineage>
        <taxon>Bacteria</taxon>
        <taxon>Pseudomonadati</taxon>
        <taxon>Campylobacterota</taxon>
        <taxon>Epsilonproteobacteria</taxon>
        <taxon>Campylobacterales</taxon>
        <taxon>Helicobacteraceae</taxon>
        <taxon>Helicobacter</taxon>
    </lineage>
</organism>
<reference evidence="2 3" key="1">
    <citation type="submission" date="2018-04" db="EMBL/GenBank/DDBJ databases">
        <title>Novel Campyloabacter and Helicobacter Species and Strains.</title>
        <authorList>
            <person name="Mannion A.J."/>
            <person name="Shen Z."/>
            <person name="Fox J.G."/>
        </authorList>
    </citation>
    <scope>NUCLEOTIDE SEQUENCE [LARGE SCALE GENOMIC DNA]</scope>
    <source>
        <strain evidence="2 3">MIT 97-5075</strain>
    </source>
</reference>
<protein>
    <recommendedName>
        <fullName evidence="4">Branched-chain amino acid transporter AzlD</fullName>
    </recommendedName>
</protein>
<feature type="transmembrane region" description="Helical" evidence="1">
    <location>
        <begin position="71"/>
        <end position="101"/>
    </location>
</feature>
<comment type="caution">
    <text evidence="2">The sequence shown here is derived from an EMBL/GenBank/DDBJ whole genome shotgun (WGS) entry which is preliminary data.</text>
</comment>
<sequence length="106" mass="12054">MEIYIYIAIIALSTAFTRFVPFIVFYKYIPKIVSILGIILPPSLIAMIFIYACKDIVLRFPDLHEIDLCNIVGIIFALTIHSIFKNILLSIIGSTIFVVILQSEIF</sequence>
<dbReference type="Proteomes" id="UP000256424">
    <property type="component" value="Unassembled WGS sequence"/>
</dbReference>
<feature type="transmembrane region" description="Helical" evidence="1">
    <location>
        <begin position="32"/>
        <end position="51"/>
    </location>
</feature>
<keyword evidence="1" id="KW-1133">Transmembrane helix</keyword>